<dbReference type="AlphaFoldDB" id="D5VQT6"/>
<evidence type="ECO:0000313" key="2">
    <source>
        <dbReference type="EMBL" id="ADG12939.1"/>
    </source>
</evidence>
<dbReference type="GeneID" id="9131269"/>
<name>D5VQT6_METIM</name>
<evidence type="ECO:0000256" key="1">
    <source>
        <dbReference type="SAM" id="Coils"/>
    </source>
</evidence>
<dbReference type="EMBL" id="CP002009">
    <property type="protein sequence ID" value="ADG12939.1"/>
    <property type="molecule type" value="Genomic_DNA"/>
</dbReference>
<evidence type="ECO:0000313" key="3">
    <source>
        <dbReference type="Proteomes" id="UP000002061"/>
    </source>
</evidence>
<organism evidence="2 3">
    <name type="scientific">Methanocaldococcus infernus (strain DSM 11812 / JCM 15783 / ME)</name>
    <dbReference type="NCBI Taxonomy" id="573063"/>
    <lineage>
        <taxon>Archaea</taxon>
        <taxon>Methanobacteriati</taxon>
        <taxon>Methanobacteriota</taxon>
        <taxon>Methanomada group</taxon>
        <taxon>Methanococci</taxon>
        <taxon>Methanococcales</taxon>
        <taxon>Methanocaldococcaceae</taxon>
        <taxon>Methanocaldococcus</taxon>
    </lineage>
</organism>
<gene>
    <name evidence="2" type="ordered locus">Metin_0269</name>
</gene>
<dbReference type="KEGG" id="mif:Metin_0269"/>
<protein>
    <submittedName>
        <fullName evidence="2">Uncharacterized protein</fullName>
    </submittedName>
</protein>
<dbReference type="HOGENOM" id="CLU_194236_0_0_2"/>
<dbReference type="STRING" id="573063.Metin_0269"/>
<keyword evidence="1" id="KW-0175">Coiled coil</keyword>
<feature type="coiled-coil region" evidence="1">
    <location>
        <begin position="13"/>
        <end position="40"/>
    </location>
</feature>
<dbReference type="OrthoDB" id="60119at2157"/>
<dbReference type="RefSeq" id="WP_013099685.1">
    <property type="nucleotide sequence ID" value="NC_014122.1"/>
</dbReference>
<reference evidence="2" key="1">
    <citation type="submission" date="2010-04" db="EMBL/GenBank/DDBJ databases">
        <title>Complete sequence of Methanocaldococcus infernus ME.</title>
        <authorList>
            <consortium name="US DOE Joint Genome Institute"/>
            <person name="Lucas S."/>
            <person name="Copeland A."/>
            <person name="Lapidus A."/>
            <person name="Cheng J.-F."/>
            <person name="Bruce D."/>
            <person name="Goodwin L."/>
            <person name="Pitluck S."/>
            <person name="Munk A.C."/>
            <person name="Detter J.C."/>
            <person name="Han C."/>
            <person name="Tapia R."/>
            <person name="Land M."/>
            <person name="Hauser L."/>
            <person name="Kyrpides N."/>
            <person name="Mikhailova N."/>
            <person name="Sieprawska-Lupa M."/>
            <person name="Whitman W.B."/>
            <person name="Woyke T."/>
        </authorList>
    </citation>
    <scope>NUCLEOTIDE SEQUENCE [LARGE SCALE GENOMIC DNA]</scope>
    <source>
        <strain evidence="2">ME</strain>
    </source>
</reference>
<dbReference type="Proteomes" id="UP000002061">
    <property type="component" value="Chromosome"/>
</dbReference>
<sequence length="65" mass="7839">MDDLDRRAISLLINSTTLNYDEMKDVLRELKKMAKMKKKEFKDYSVRDILDYWGTLAYKESFKLI</sequence>
<proteinExistence type="predicted"/>
<accession>D5VQT6</accession>
<dbReference type="eggNOG" id="arCOG05069">
    <property type="taxonomic scope" value="Archaea"/>
</dbReference>
<keyword evidence="3" id="KW-1185">Reference proteome</keyword>